<comment type="similarity">
    <text evidence="2">Belongs to the FAD-binding monooxygenase family.</text>
</comment>
<dbReference type="PANTHER" id="PTHR43872:SF1">
    <property type="entry name" value="MONOOXYGENASE, PUTATIVE (AFU_ORTHOLOGUE AFUA_8G02570)-RELATED"/>
    <property type="match status" value="1"/>
</dbReference>
<accession>A0ABN6Y8C1</accession>
<keyword evidence="4" id="KW-0274">FAD</keyword>
<dbReference type="InterPro" id="IPR036188">
    <property type="entry name" value="FAD/NAD-bd_sf"/>
</dbReference>
<evidence type="ECO:0000256" key="4">
    <source>
        <dbReference type="ARBA" id="ARBA00022827"/>
    </source>
</evidence>
<evidence type="ECO:0000313" key="8">
    <source>
        <dbReference type="EMBL" id="BDZ52216.1"/>
    </source>
</evidence>
<dbReference type="InterPro" id="IPR051820">
    <property type="entry name" value="FAD-binding_MO"/>
</dbReference>
<evidence type="ECO:0000256" key="2">
    <source>
        <dbReference type="ARBA" id="ARBA00010139"/>
    </source>
</evidence>
<reference evidence="9" key="1">
    <citation type="journal article" date="2019" name="Int. J. Syst. Evol. Microbiol.">
        <title>The Global Catalogue of Microorganisms (GCM) 10K type strain sequencing project: providing services to taxonomists for standard genome sequencing and annotation.</title>
        <authorList>
            <consortium name="The Broad Institute Genomics Platform"/>
            <consortium name="The Broad Institute Genome Sequencing Center for Infectious Disease"/>
            <person name="Wu L."/>
            <person name="Ma J."/>
        </authorList>
    </citation>
    <scope>NUCLEOTIDE SEQUENCE [LARGE SCALE GENOMIC DNA]</scope>
    <source>
        <strain evidence="9">NBRC 108728</strain>
    </source>
</reference>
<dbReference type="Gene3D" id="3.50.50.60">
    <property type="entry name" value="FAD/NAD(P)-binding domain"/>
    <property type="match status" value="2"/>
</dbReference>
<name>A0ABN6Y8C1_9MICO</name>
<dbReference type="EMBL" id="AP027732">
    <property type="protein sequence ID" value="BDZ52216.1"/>
    <property type="molecule type" value="Genomic_DNA"/>
</dbReference>
<organism evidence="8 9">
    <name type="scientific">Frondihabitans sucicola</name>
    <dbReference type="NCBI Taxonomy" id="1268041"/>
    <lineage>
        <taxon>Bacteria</taxon>
        <taxon>Bacillati</taxon>
        <taxon>Actinomycetota</taxon>
        <taxon>Actinomycetes</taxon>
        <taxon>Micrococcales</taxon>
        <taxon>Microbacteriaceae</taxon>
        <taxon>Frondihabitans</taxon>
    </lineage>
</organism>
<evidence type="ECO:0000256" key="1">
    <source>
        <dbReference type="ARBA" id="ARBA00001974"/>
    </source>
</evidence>
<comment type="cofactor">
    <cofactor evidence="1">
        <name>FAD</name>
        <dbReference type="ChEBI" id="CHEBI:57692"/>
    </cofactor>
</comment>
<keyword evidence="6 8" id="KW-0503">Monooxygenase</keyword>
<sequence length="518" mass="57203">MQNPTDSDYVDVLIVGAGISGIGAGYRLQTELPHKTYAILEARERSGGTWDLFRYPGVRSDSDAFTLSYPFRPWRAEASMAQGDEILSYIRDTAEEFGIDDRIRFGHRVLGASWSSTDSVWRVRVATADGERVLESAFLYVCSGYYDYDAPYDPELPGVGDFAGSVVHPQHWPDDLDLSGRKVVVVGSGATAMSLIPALADRAGAVTLLQRTPSYVFSQPQFDGLADALRDHLPAQAAHTAVRWKNALLQIVLFQLCRRVPWAARLLFRHGAKANLPASVDPATHFAPPYQPWDQRVCIVPDNDLFHVLADQRAEIVTDTIERFVPEGIRLSSGRTLEADLVVTATGLQILTAGGIRIDVDGESVDLGERWFYKGLLVSGVPNFALCIGYTNASWNLRSDLSTRYLCRLLAHLDRSGFTTCVPAAPPDGVEPLPLIDLKAGYVTRSAHLLPHRAARDPWRMKQNYLRDFVSLRVSRLDDRMAFGRVPVRPGRRAAESVTAGEQAPKRATEEKVSAAAR</sequence>
<evidence type="ECO:0000313" key="9">
    <source>
        <dbReference type="Proteomes" id="UP001321486"/>
    </source>
</evidence>
<protein>
    <submittedName>
        <fullName evidence="8">Monooxygenase flavin-binding family protein</fullName>
    </submittedName>
</protein>
<keyword evidence="5" id="KW-0560">Oxidoreductase</keyword>
<evidence type="ECO:0000256" key="5">
    <source>
        <dbReference type="ARBA" id="ARBA00023002"/>
    </source>
</evidence>
<proteinExistence type="inferred from homology"/>
<dbReference type="GO" id="GO:0004497">
    <property type="term" value="F:monooxygenase activity"/>
    <property type="evidence" value="ECO:0007669"/>
    <property type="project" value="UniProtKB-KW"/>
</dbReference>
<evidence type="ECO:0000256" key="7">
    <source>
        <dbReference type="SAM" id="MobiDB-lite"/>
    </source>
</evidence>
<gene>
    <name evidence="8" type="ORF">GCM10025867_44570</name>
</gene>
<dbReference type="Pfam" id="PF00743">
    <property type="entry name" value="FMO-like"/>
    <property type="match status" value="1"/>
</dbReference>
<keyword evidence="3" id="KW-0285">Flavoprotein</keyword>
<dbReference type="RefSeq" id="WP_286344836.1">
    <property type="nucleotide sequence ID" value="NZ_AP027732.1"/>
</dbReference>
<dbReference type="Pfam" id="PF13450">
    <property type="entry name" value="NAD_binding_8"/>
    <property type="match status" value="1"/>
</dbReference>
<keyword evidence="9" id="KW-1185">Reference proteome</keyword>
<dbReference type="InterPro" id="IPR020946">
    <property type="entry name" value="Flavin_mOase-like"/>
</dbReference>
<dbReference type="PANTHER" id="PTHR43872">
    <property type="entry name" value="MONOOXYGENASE, PUTATIVE (AFU_ORTHOLOGUE AFUA_8G02570)-RELATED"/>
    <property type="match status" value="1"/>
</dbReference>
<feature type="compositionally biased region" description="Basic and acidic residues" evidence="7">
    <location>
        <begin position="504"/>
        <end position="518"/>
    </location>
</feature>
<dbReference type="SUPFAM" id="SSF51905">
    <property type="entry name" value="FAD/NAD(P)-binding domain"/>
    <property type="match status" value="1"/>
</dbReference>
<dbReference type="Proteomes" id="UP001321486">
    <property type="component" value="Chromosome"/>
</dbReference>
<feature type="region of interest" description="Disordered" evidence="7">
    <location>
        <begin position="491"/>
        <end position="518"/>
    </location>
</feature>
<evidence type="ECO:0000256" key="6">
    <source>
        <dbReference type="ARBA" id="ARBA00023033"/>
    </source>
</evidence>
<evidence type="ECO:0000256" key="3">
    <source>
        <dbReference type="ARBA" id="ARBA00022630"/>
    </source>
</evidence>